<dbReference type="Pfam" id="PF16325">
    <property type="entry name" value="Peptidase_U32_C"/>
    <property type="match status" value="1"/>
</dbReference>
<comment type="caution">
    <text evidence="5">The sequence shown here is derived from an EMBL/GenBank/DDBJ whole genome shotgun (WGS) entry which is preliminary data.</text>
</comment>
<evidence type="ECO:0000313" key="6">
    <source>
        <dbReference type="Proteomes" id="UP000294886"/>
    </source>
</evidence>
<feature type="domain" description="Peptidase family U32 C-terminal" evidence="4">
    <location>
        <begin position="319"/>
        <end position="400"/>
    </location>
</feature>
<dbReference type="PANTHER" id="PTHR30217:SF6">
    <property type="entry name" value="TRNA HYDROXYLATION PROTEIN P"/>
    <property type="match status" value="1"/>
</dbReference>
<proteinExistence type="inferred from homology"/>
<comment type="similarity">
    <text evidence="3">Belongs to the peptidase U32 family.</text>
</comment>
<keyword evidence="1 5" id="KW-0645">Protease</keyword>
<dbReference type="RefSeq" id="WP_009610701.1">
    <property type="nucleotide sequence ID" value="NZ_SLWU01000002.1"/>
</dbReference>
<keyword evidence="2" id="KW-0378">Hydrolase</keyword>
<organism evidence="5 6">
    <name type="scientific">Caldanaerobacter subterraneus</name>
    <dbReference type="NCBI Taxonomy" id="911092"/>
    <lineage>
        <taxon>Bacteria</taxon>
        <taxon>Bacillati</taxon>
        <taxon>Bacillota</taxon>
        <taxon>Clostridia</taxon>
        <taxon>Thermoanaerobacterales</taxon>
        <taxon>Thermoanaerobacteraceae</taxon>
        <taxon>Caldanaerobacter</taxon>
    </lineage>
</organism>
<name>A0A4R2K8G9_9THEO</name>
<dbReference type="EMBL" id="SLWU01000002">
    <property type="protein sequence ID" value="TCO68392.1"/>
    <property type="molecule type" value="Genomic_DNA"/>
</dbReference>
<dbReference type="Pfam" id="PF01136">
    <property type="entry name" value="Peptidase_U32"/>
    <property type="match status" value="1"/>
</dbReference>
<dbReference type="SUPFAM" id="SSF51366">
    <property type="entry name" value="Ribulose-phoshate binding barrel"/>
    <property type="match status" value="1"/>
</dbReference>
<dbReference type="InterPro" id="IPR032525">
    <property type="entry name" value="Peptidase_U32_C"/>
</dbReference>
<dbReference type="InterPro" id="IPR051454">
    <property type="entry name" value="RNA/ubiquinone_mod_enzymes"/>
</dbReference>
<dbReference type="Proteomes" id="UP000294886">
    <property type="component" value="Unassembled WGS sequence"/>
</dbReference>
<evidence type="ECO:0000256" key="3">
    <source>
        <dbReference type="ARBA" id="ARBA00038374"/>
    </source>
</evidence>
<dbReference type="OMA" id="QNHQTAI"/>
<protein>
    <submittedName>
        <fullName evidence="5">Putative protease</fullName>
    </submittedName>
</protein>
<dbReference type="Gene3D" id="2.40.30.10">
    <property type="entry name" value="Translation factors"/>
    <property type="match status" value="1"/>
</dbReference>
<dbReference type="AlphaFoldDB" id="A0A4R2K8G9"/>
<dbReference type="GO" id="GO:0008233">
    <property type="term" value="F:peptidase activity"/>
    <property type="evidence" value="ECO:0007669"/>
    <property type="project" value="UniProtKB-KW"/>
</dbReference>
<dbReference type="PANTHER" id="PTHR30217">
    <property type="entry name" value="PEPTIDASE U32 FAMILY"/>
    <property type="match status" value="1"/>
</dbReference>
<dbReference type="PROSITE" id="PS01276">
    <property type="entry name" value="PEPTIDASE_U32"/>
    <property type="match status" value="1"/>
</dbReference>
<dbReference type="InterPro" id="IPR011060">
    <property type="entry name" value="RibuloseP-bd_barrel"/>
</dbReference>
<evidence type="ECO:0000313" key="5">
    <source>
        <dbReference type="EMBL" id="TCO68392.1"/>
    </source>
</evidence>
<evidence type="ECO:0000256" key="2">
    <source>
        <dbReference type="ARBA" id="ARBA00022801"/>
    </source>
</evidence>
<dbReference type="GO" id="GO:0006508">
    <property type="term" value="P:proteolysis"/>
    <property type="evidence" value="ECO:0007669"/>
    <property type="project" value="UniProtKB-KW"/>
</dbReference>
<dbReference type="InterPro" id="IPR001539">
    <property type="entry name" value="Peptidase_U32"/>
</dbReference>
<evidence type="ECO:0000256" key="1">
    <source>
        <dbReference type="ARBA" id="ARBA00022670"/>
    </source>
</evidence>
<evidence type="ECO:0000259" key="4">
    <source>
        <dbReference type="Pfam" id="PF16325"/>
    </source>
</evidence>
<gene>
    <name evidence="5" type="ORF">EV203_10279</name>
</gene>
<sequence length="407" mass="46652">MLELLAPVGDLERLKVAVKYGADAVYFGGQNYSLRAYVGLTLDEIKEGVRYLKKSNRKAYITINIFPHNKDLEELPEYIKKVIDLGVDAVIVSDLGVFSIVKEIAPEIDVHISTQANTVNYLTANFWHRLGAKRIILARELSLKEIKEIRDKTPPSLELEAFVHGAMCISYSGRCLLSNYLTGRDANKGECAQPCRWKYYLMEEKRPGEYFPIEEDGRGTYILNSKDLCMIEYIPQLVEAGVTSFKIEGRNKSAYYVAVVTRAYRKAIDDYLEKGKDYVFDRSLLEEVGKASHRGFTTGFYFGRPGADAQNYESSKYIRTHDFVGIVKRYDPETRIAIVEQRNRMFVGDEVEVIGPKVQFKQKIEKMWDEEGREIEVAPHPQMIVKIPVVNPVEELYILRRESKNNV</sequence>
<reference evidence="5 6" key="1">
    <citation type="submission" date="2019-03" db="EMBL/GenBank/DDBJ databases">
        <title>Genomic Encyclopedia of Type Strains, Phase IV (KMG-IV): sequencing the most valuable type-strain genomes for metagenomic binning, comparative biology and taxonomic classification.</title>
        <authorList>
            <person name="Goeker M."/>
        </authorList>
    </citation>
    <scope>NUCLEOTIDE SEQUENCE [LARGE SCALE GENOMIC DNA]</scope>
    <source>
        <strain evidence="5 6">DSM 13054</strain>
    </source>
</reference>
<accession>A0A4R2K8G9</accession>